<reference evidence="1" key="1">
    <citation type="submission" date="2019-08" db="EMBL/GenBank/DDBJ databases">
        <authorList>
            <person name="Kucharzyk K."/>
            <person name="Murdoch R.W."/>
            <person name="Higgins S."/>
            <person name="Loffler F."/>
        </authorList>
    </citation>
    <scope>NUCLEOTIDE SEQUENCE</scope>
</reference>
<dbReference type="EMBL" id="VSSQ01000501">
    <property type="protein sequence ID" value="MPL96250.1"/>
    <property type="molecule type" value="Genomic_DNA"/>
</dbReference>
<protein>
    <recommendedName>
        <fullName evidence="2">DUF1273 domain-containing protein</fullName>
    </recommendedName>
</protein>
<evidence type="ECO:0000313" key="1">
    <source>
        <dbReference type="EMBL" id="MPL96250.1"/>
    </source>
</evidence>
<comment type="caution">
    <text evidence="1">The sequence shown here is derived from an EMBL/GenBank/DDBJ whole genome shotgun (WGS) entry which is preliminary data.</text>
</comment>
<accession>A0A644VYN1</accession>
<dbReference type="Gene3D" id="3.40.50.450">
    <property type="match status" value="1"/>
</dbReference>
<evidence type="ECO:0008006" key="2">
    <source>
        <dbReference type="Google" id="ProtNLM"/>
    </source>
</evidence>
<name>A0A644VYN1_9ZZZZ</name>
<gene>
    <name evidence="1" type="ORF">SDC9_42425</name>
</gene>
<organism evidence="1">
    <name type="scientific">bioreactor metagenome</name>
    <dbReference type="NCBI Taxonomy" id="1076179"/>
    <lineage>
        <taxon>unclassified sequences</taxon>
        <taxon>metagenomes</taxon>
        <taxon>ecological metagenomes</taxon>
    </lineage>
</organism>
<dbReference type="SUPFAM" id="SSF102405">
    <property type="entry name" value="MCP/YpsA-like"/>
    <property type="match status" value="1"/>
</dbReference>
<proteinExistence type="predicted"/>
<dbReference type="AlphaFoldDB" id="A0A644VYN1"/>
<sequence length="155" mass="17729">MKTCAFAGHREAFASGSEIEIDRAIDSLLAEDDAFVFLTGGMGDFDGKCSAAVRKAKRRYPDKDIKLTLVEPYMKNEINENKEYYEASFDDVVIPMELADAHYKSAITQRNRWMIDRSDYLIAFVYRNFGGAYETLKYAKKKEGIVIINLAEKER</sequence>